<dbReference type="PANTHER" id="PTHR43711:SF1">
    <property type="entry name" value="HISTIDINE KINASE 1"/>
    <property type="match status" value="1"/>
</dbReference>
<dbReference type="Gene3D" id="1.10.287.130">
    <property type="match status" value="1"/>
</dbReference>
<dbReference type="Pfam" id="PF16927">
    <property type="entry name" value="HisKA_7TM"/>
    <property type="match status" value="1"/>
</dbReference>
<dbReference type="PRINTS" id="PR00344">
    <property type="entry name" value="BCTRLSENSOR"/>
</dbReference>
<dbReference type="CDD" id="cd00130">
    <property type="entry name" value="PAS"/>
    <property type="match status" value="1"/>
</dbReference>
<dbReference type="PROSITE" id="PS50109">
    <property type="entry name" value="HIS_KIN"/>
    <property type="match status" value="1"/>
</dbReference>
<evidence type="ECO:0000313" key="13">
    <source>
        <dbReference type="EMBL" id="RKD94982.1"/>
    </source>
</evidence>
<dbReference type="OrthoDB" id="8127at2157"/>
<keyword evidence="9" id="KW-1133">Transmembrane helix</keyword>
<proteinExistence type="predicted"/>
<dbReference type="CDD" id="cd00075">
    <property type="entry name" value="HATPase"/>
    <property type="match status" value="1"/>
</dbReference>
<dbReference type="InterPro" id="IPR036890">
    <property type="entry name" value="HATPase_C_sf"/>
</dbReference>
<feature type="transmembrane region" description="Helical" evidence="9">
    <location>
        <begin position="101"/>
        <end position="124"/>
    </location>
</feature>
<gene>
    <name evidence="13" type="ORF">ATJ93_1829</name>
</gene>
<evidence type="ECO:0000256" key="1">
    <source>
        <dbReference type="ARBA" id="ARBA00000085"/>
    </source>
</evidence>
<evidence type="ECO:0000259" key="12">
    <source>
        <dbReference type="PROSITE" id="PS50113"/>
    </source>
</evidence>
<feature type="transmembrane region" description="Helical" evidence="9">
    <location>
        <begin position="209"/>
        <end position="228"/>
    </location>
</feature>
<comment type="catalytic activity">
    <reaction evidence="1">
        <text>ATP + protein L-histidine = ADP + protein N-phospho-L-histidine.</text>
        <dbReference type="EC" id="2.7.13.3"/>
    </reaction>
</comment>
<evidence type="ECO:0000256" key="2">
    <source>
        <dbReference type="ARBA" id="ARBA00012438"/>
    </source>
</evidence>
<feature type="transmembrane region" description="Helical" evidence="9">
    <location>
        <begin position="150"/>
        <end position="169"/>
    </location>
</feature>
<dbReference type="InterPro" id="IPR031621">
    <property type="entry name" value="HisKA_7TM"/>
</dbReference>
<dbReference type="PROSITE" id="PS50113">
    <property type="entry name" value="PAC"/>
    <property type="match status" value="1"/>
</dbReference>
<dbReference type="InterPro" id="IPR003661">
    <property type="entry name" value="HisK_dim/P_dom"/>
</dbReference>
<dbReference type="InterPro" id="IPR013656">
    <property type="entry name" value="PAS_4"/>
</dbReference>
<dbReference type="Proteomes" id="UP000283805">
    <property type="component" value="Unassembled WGS sequence"/>
</dbReference>
<dbReference type="NCBIfam" id="TIGR00229">
    <property type="entry name" value="sensory_box"/>
    <property type="match status" value="1"/>
</dbReference>
<dbReference type="Pfam" id="PF02518">
    <property type="entry name" value="HATPase_c"/>
    <property type="match status" value="1"/>
</dbReference>
<dbReference type="SUPFAM" id="SSF47384">
    <property type="entry name" value="Homodimeric domain of signal transducing histidine kinase"/>
    <property type="match status" value="1"/>
</dbReference>
<keyword evidence="5 13" id="KW-0418">Kinase</keyword>
<keyword evidence="6" id="KW-0902">Two-component regulatory system</keyword>
<dbReference type="PANTHER" id="PTHR43711">
    <property type="entry name" value="TWO-COMPONENT HISTIDINE KINASE"/>
    <property type="match status" value="1"/>
</dbReference>
<evidence type="ECO:0000259" key="10">
    <source>
        <dbReference type="PROSITE" id="PS50109"/>
    </source>
</evidence>
<dbReference type="SUPFAM" id="SSF55874">
    <property type="entry name" value="ATPase domain of HSP90 chaperone/DNA topoisomerase II/histidine kinase"/>
    <property type="match status" value="1"/>
</dbReference>
<name>A0A419WHZ5_9EURY</name>
<evidence type="ECO:0000256" key="4">
    <source>
        <dbReference type="ARBA" id="ARBA00022679"/>
    </source>
</evidence>
<dbReference type="Gene3D" id="3.30.450.20">
    <property type="entry name" value="PAS domain"/>
    <property type="match status" value="1"/>
</dbReference>
<feature type="transmembrane region" description="Helical" evidence="9">
    <location>
        <begin position="6"/>
        <end position="27"/>
    </location>
</feature>
<dbReference type="InterPro" id="IPR035965">
    <property type="entry name" value="PAS-like_dom_sf"/>
</dbReference>
<comment type="caution">
    <text evidence="13">The sequence shown here is derived from an EMBL/GenBank/DDBJ whole genome shotgun (WGS) entry which is preliminary data.</text>
</comment>
<feature type="transmembrane region" description="Helical" evidence="9">
    <location>
        <begin position="34"/>
        <end position="58"/>
    </location>
</feature>
<feature type="domain" description="PAC" evidence="12">
    <location>
        <begin position="298"/>
        <end position="348"/>
    </location>
</feature>
<dbReference type="CDD" id="cd00082">
    <property type="entry name" value="HisKA"/>
    <property type="match status" value="1"/>
</dbReference>
<dbReference type="SUPFAM" id="SSF55785">
    <property type="entry name" value="PYP-like sensor domain (PAS domain)"/>
    <property type="match status" value="1"/>
</dbReference>
<dbReference type="Pfam" id="PF08448">
    <property type="entry name" value="PAS_4"/>
    <property type="match status" value="1"/>
</dbReference>
<dbReference type="GO" id="GO:0000155">
    <property type="term" value="F:phosphorelay sensor kinase activity"/>
    <property type="evidence" value="ECO:0007669"/>
    <property type="project" value="InterPro"/>
</dbReference>
<dbReference type="PROSITE" id="PS50112">
    <property type="entry name" value="PAS"/>
    <property type="match status" value="1"/>
</dbReference>
<organism evidence="13 14">
    <name type="scientific">Halopiger aswanensis</name>
    <dbReference type="NCBI Taxonomy" id="148449"/>
    <lineage>
        <taxon>Archaea</taxon>
        <taxon>Methanobacteriati</taxon>
        <taxon>Methanobacteriota</taxon>
        <taxon>Stenosarchaea group</taxon>
        <taxon>Halobacteria</taxon>
        <taxon>Halobacteriales</taxon>
        <taxon>Natrialbaceae</taxon>
        <taxon>Halopiger</taxon>
    </lineage>
</organism>
<keyword evidence="7" id="KW-0175">Coiled coil</keyword>
<accession>A0A419WHZ5</accession>
<feature type="coiled-coil region" evidence="7">
    <location>
        <begin position="332"/>
        <end position="359"/>
    </location>
</feature>
<dbReference type="InterPro" id="IPR050736">
    <property type="entry name" value="Sensor_HK_Regulatory"/>
</dbReference>
<reference evidence="13 14" key="1">
    <citation type="submission" date="2018-09" db="EMBL/GenBank/DDBJ databases">
        <title>Genomic Encyclopedia of Archaeal and Bacterial Type Strains, Phase II (KMG-II): from individual species to whole genera.</title>
        <authorList>
            <person name="Goeker M."/>
        </authorList>
    </citation>
    <scope>NUCLEOTIDE SEQUENCE [LARGE SCALE GENOMIC DNA]</scope>
    <source>
        <strain evidence="13 14">DSM 13151</strain>
    </source>
</reference>
<sequence length="593" mass="63632">MPIGNDLVLAAYAVATVSAAVLAGVVWRRRERCGAVALAAAIAGAALWAGSLFALVAVDSVVVSTFLLRFLYVGVVVSVLGLFLFILEYTGREHLVTPRTVALLSIEPVLVVALAFANPGGVFFESIEPDPTTPGGISVEMGFAFDVHLVYSYLLLLVGTAMVVESLYAARSLYRGQAATLLGATTAPLLANAVHTLELFGLGDIDTTPIGFVVAGALFAVAIGRYRLIDIVPIARHHVLDTIAEGVFVVDRNDRLVDVNSAGRRFIDNEDETLVGRPIESLFSPASIDLYEALTASPDKSRDVLSVGDSYYDVRVTPVDDGRGRHVGWIVVASDVTERKRHERELERQNERLDQFASMVSHDLRNPLSVADGYVSLARETGDTSHLEDAERSLERMETIIDDVLALTRDGEEVTDPEPVALESLAERAWEHVDSAAATLTVDATATIRADADRTTRLLENLFRNAIEHGRPAAVPEPQTADGSDEADDPDADGSSTIEITVGTIGDEGALEGFYVEDDGRGIAPEQRDRIFESGYTGDGDGTGLGLRIVERIAEAHGWTVAATESEAGGARFEMTGIESERARANRVDSSSK</sequence>
<dbReference type="SMART" id="SM00388">
    <property type="entry name" value="HisKA"/>
    <property type="match status" value="1"/>
</dbReference>
<evidence type="ECO:0000259" key="11">
    <source>
        <dbReference type="PROSITE" id="PS50112"/>
    </source>
</evidence>
<dbReference type="EMBL" id="RAPO01000002">
    <property type="protein sequence ID" value="RKD94982.1"/>
    <property type="molecule type" value="Genomic_DNA"/>
</dbReference>
<dbReference type="SMART" id="SM00387">
    <property type="entry name" value="HATPase_c"/>
    <property type="match status" value="1"/>
</dbReference>
<feature type="domain" description="PAS" evidence="11">
    <location>
        <begin position="238"/>
        <end position="285"/>
    </location>
</feature>
<dbReference type="Gene3D" id="3.30.565.10">
    <property type="entry name" value="Histidine kinase-like ATPase, C-terminal domain"/>
    <property type="match status" value="1"/>
</dbReference>
<dbReference type="InterPro" id="IPR005467">
    <property type="entry name" value="His_kinase_dom"/>
</dbReference>
<dbReference type="SMART" id="SM00091">
    <property type="entry name" value="PAS"/>
    <property type="match status" value="1"/>
</dbReference>
<dbReference type="Pfam" id="PF00512">
    <property type="entry name" value="HisKA"/>
    <property type="match status" value="1"/>
</dbReference>
<protein>
    <recommendedName>
        <fullName evidence="2">histidine kinase</fullName>
        <ecNumber evidence="2">2.7.13.3</ecNumber>
    </recommendedName>
</protein>
<dbReference type="EC" id="2.7.13.3" evidence="2"/>
<evidence type="ECO:0000256" key="5">
    <source>
        <dbReference type="ARBA" id="ARBA00022777"/>
    </source>
</evidence>
<evidence type="ECO:0000256" key="3">
    <source>
        <dbReference type="ARBA" id="ARBA00022553"/>
    </source>
</evidence>
<keyword evidence="3" id="KW-0597">Phosphoprotein</keyword>
<dbReference type="RefSeq" id="WP_120244298.1">
    <property type="nucleotide sequence ID" value="NZ_RAPO01000002.1"/>
</dbReference>
<dbReference type="InterPro" id="IPR000700">
    <property type="entry name" value="PAS-assoc_C"/>
</dbReference>
<feature type="domain" description="Histidine kinase" evidence="10">
    <location>
        <begin position="359"/>
        <end position="581"/>
    </location>
</feature>
<evidence type="ECO:0000256" key="9">
    <source>
        <dbReference type="SAM" id="Phobius"/>
    </source>
</evidence>
<evidence type="ECO:0000313" key="14">
    <source>
        <dbReference type="Proteomes" id="UP000283805"/>
    </source>
</evidence>
<dbReference type="InterPro" id="IPR000014">
    <property type="entry name" value="PAS"/>
</dbReference>
<keyword evidence="9" id="KW-0472">Membrane</keyword>
<evidence type="ECO:0000256" key="6">
    <source>
        <dbReference type="ARBA" id="ARBA00023012"/>
    </source>
</evidence>
<evidence type="ECO:0000256" key="8">
    <source>
        <dbReference type="SAM" id="MobiDB-lite"/>
    </source>
</evidence>
<feature type="transmembrane region" description="Helical" evidence="9">
    <location>
        <begin position="181"/>
        <end position="203"/>
    </location>
</feature>
<keyword evidence="9" id="KW-0812">Transmembrane</keyword>
<dbReference type="InterPro" id="IPR003594">
    <property type="entry name" value="HATPase_dom"/>
</dbReference>
<dbReference type="InterPro" id="IPR004358">
    <property type="entry name" value="Sig_transdc_His_kin-like_C"/>
</dbReference>
<keyword evidence="14" id="KW-1185">Reference proteome</keyword>
<dbReference type="InterPro" id="IPR036097">
    <property type="entry name" value="HisK_dim/P_sf"/>
</dbReference>
<feature type="transmembrane region" description="Helical" evidence="9">
    <location>
        <begin position="70"/>
        <end position="89"/>
    </location>
</feature>
<feature type="compositionally biased region" description="Acidic residues" evidence="8">
    <location>
        <begin position="483"/>
        <end position="492"/>
    </location>
</feature>
<keyword evidence="4" id="KW-0808">Transferase</keyword>
<evidence type="ECO:0000256" key="7">
    <source>
        <dbReference type="SAM" id="Coils"/>
    </source>
</evidence>
<feature type="region of interest" description="Disordered" evidence="8">
    <location>
        <begin position="469"/>
        <end position="496"/>
    </location>
</feature>
<dbReference type="AlphaFoldDB" id="A0A419WHZ5"/>